<keyword evidence="1 4" id="KW-0732">Signal</keyword>
<dbReference type="Proteomes" id="UP000295781">
    <property type="component" value="Chromosome"/>
</dbReference>
<dbReference type="PROSITE" id="PS51257">
    <property type="entry name" value="PROKAR_LIPOPROTEIN"/>
    <property type="match status" value="1"/>
</dbReference>
<feature type="region of interest" description="Disordered" evidence="3">
    <location>
        <begin position="45"/>
        <end position="84"/>
    </location>
</feature>
<dbReference type="Gene3D" id="3.60.21.10">
    <property type="match status" value="1"/>
</dbReference>
<dbReference type="OrthoDB" id="9804511at2"/>
<gene>
    <name evidence="6" type="ORF">SOCEGT47_050480</name>
</gene>
<accession>A0A4P2Q550</accession>
<dbReference type="InterPro" id="IPR029052">
    <property type="entry name" value="Metallo-depent_PP-like"/>
</dbReference>
<evidence type="ECO:0000313" key="6">
    <source>
        <dbReference type="EMBL" id="AUX24510.1"/>
    </source>
</evidence>
<dbReference type="InterPro" id="IPR051558">
    <property type="entry name" value="Metallophosphoesterase_PAP"/>
</dbReference>
<feature type="signal peptide" evidence="4">
    <location>
        <begin position="1"/>
        <end position="30"/>
    </location>
</feature>
<dbReference type="PANTHER" id="PTHR10161">
    <property type="entry name" value="TARTRATE-RESISTANT ACID PHOSPHATASE TYPE 5"/>
    <property type="match status" value="1"/>
</dbReference>
<dbReference type="Pfam" id="PF00149">
    <property type="entry name" value="Metallophos"/>
    <property type="match status" value="1"/>
</dbReference>
<dbReference type="AlphaFoldDB" id="A0A4P2Q550"/>
<evidence type="ECO:0000256" key="2">
    <source>
        <dbReference type="ARBA" id="ARBA00022801"/>
    </source>
</evidence>
<evidence type="ECO:0000259" key="5">
    <source>
        <dbReference type="Pfam" id="PF00149"/>
    </source>
</evidence>
<sequence>MKPPCAVTARPLAGAVRRAAALLVAWPAVASVSCGRADLATTLLDGAQPGTGRAWTGAGDASESGSTATSGGSTAAAGGGGGGGAAGAEAGVGTGVGGGGGGAAGAGAGGGAAGAGAGGGAGGAEGAGRGVRIIAVGDTGEGNLAQNEVADRMSEKCLAVGGCHAVMMNGDNFYNHGVLATDDPQWGPKFEQPYDRPGLNGLPFFAVLGNHDHGPTSNGARQAQIAYTLLPVGDGPGMRRSDKWRMPAPYYDVRIGDVHLFGIDTVDFISGEQADDMSARVAASDATWKIVFGHHPRYTSGEHFFDNEPPGMFDLQQAIYCGADMYMAGHDHNLEFIDKGRDERCPGTYFAVSGAGSKTRPASALVPTDPKQLFYTDEIEGFAYMQLEGRALRFEFIDRRGVVLYATTLVK</sequence>
<dbReference type="SUPFAM" id="SSF56300">
    <property type="entry name" value="Metallo-dependent phosphatases"/>
    <property type="match status" value="1"/>
</dbReference>
<name>A0A4P2Q550_SORCE</name>
<dbReference type="InterPro" id="IPR004843">
    <property type="entry name" value="Calcineurin-like_PHP"/>
</dbReference>
<reference evidence="6 7" key="1">
    <citation type="submission" date="2015-09" db="EMBL/GenBank/DDBJ databases">
        <title>Sorangium comparison.</title>
        <authorList>
            <person name="Zaburannyi N."/>
            <person name="Bunk B."/>
            <person name="Overmann J."/>
            <person name="Mueller R."/>
        </authorList>
    </citation>
    <scope>NUCLEOTIDE SEQUENCE [LARGE SCALE GENOMIC DNA]</scope>
    <source>
        <strain evidence="6 7">So ceGT47</strain>
    </source>
</reference>
<dbReference type="GO" id="GO:0016787">
    <property type="term" value="F:hydrolase activity"/>
    <property type="evidence" value="ECO:0007669"/>
    <property type="project" value="UniProtKB-KW"/>
</dbReference>
<evidence type="ECO:0000256" key="1">
    <source>
        <dbReference type="ARBA" id="ARBA00022729"/>
    </source>
</evidence>
<dbReference type="RefSeq" id="WP_129350672.1">
    <property type="nucleotide sequence ID" value="NZ_CP012670.1"/>
</dbReference>
<organism evidence="6 7">
    <name type="scientific">Sorangium cellulosum</name>
    <name type="common">Polyangium cellulosum</name>
    <dbReference type="NCBI Taxonomy" id="56"/>
    <lineage>
        <taxon>Bacteria</taxon>
        <taxon>Pseudomonadati</taxon>
        <taxon>Myxococcota</taxon>
        <taxon>Polyangia</taxon>
        <taxon>Polyangiales</taxon>
        <taxon>Polyangiaceae</taxon>
        <taxon>Sorangium</taxon>
    </lineage>
</organism>
<dbReference type="PANTHER" id="PTHR10161:SF14">
    <property type="entry name" value="TARTRATE-RESISTANT ACID PHOSPHATASE TYPE 5"/>
    <property type="match status" value="1"/>
</dbReference>
<evidence type="ECO:0000313" key="7">
    <source>
        <dbReference type="Proteomes" id="UP000295781"/>
    </source>
</evidence>
<proteinExistence type="predicted"/>
<evidence type="ECO:0000256" key="4">
    <source>
        <dbReference type="SAM" id="SignalP"/>
    </source>
</evidence>
<protein>
    <submittedName>
        <fullName evidence="6">Acid phosphatase 5, tartrate resistant</fullName>
    </submittedName>
</protein>
<evidence type="ECO:0000256" key="3">
    <source>
        <dbReference type="SAM" id="MobiDB-lite"/>
    </source>
</evidence>
<feature type="chain" id="PRO_5020586890" evidence="4">
    <location>
        <begin position="31"/>
        <end position="411"/>
    </location>
</feature>
<feature type="domain" description="Calcineurin-like phosphoesterase" evidence="5">
    <location>
        <begin position="132"/>
        <end position="333"/>
    </location>
</feature>
<dbReference type="EMBL" id="CP012670">
    <property type="protein sequence ID" value="AUX24510.1"/>
    <property type="molecule type" value="Genomic_DNA"/>
</dbReference>
<keyword evidence="2" id="KW-0378">Hydrolase</keyword>
<feature type="compositionally biased region" description="Low complexity" evidence="3">
    <location>
        <begin position="56"/>
        <end position="76"/>
    </location>
</feature>